<evidence type="ECO:0008006" key="3">
    <source>
        <dbReference type="Google" id="ProtNLM"/>
    </source>
</evidence>
<proteinExistence type="predicted"/>
<evidence type="ECO:0000313" key="2">
    <source>
        <dbReference type="Proteomes" id="UP000051236"/>
    </source>
</evidence>
<dbReference type="RefSeq" id="WP_035454189.1">
    <property type="nucleotide sequence ID" value="NZ_AZGA01000052.1"/>
</dbReference>
<dbReference type="AlphaFoldDB" id="X0PSA0"/>
<gene>
    <name evidence="1" type="ORF">FC83_GL002831</name>
</gene>
<organism evidence="1 2">
    <name type="scientific">Agrilactobacillus composti DSM 18527 = JCM 14202</name>
    <dbReference type="NCBI Taxonomy" id="1423734"/>
    <lineage>
        <taxon>Bacteria</taxon>
        <taxon>Bacillati</taxon>
        <taxon>Bacillota</taxon>
        <taxon>Bacilli</taxon>
        <taxon>Lactobacillales</taxon>
        <taxon>Lactobacillaceae</taxon>
        <taxon>Agrilactobacillus</taxon>
    </lineage>
</organism>
<sequence length="182" mass="19594">MKTNKMIKLILMGIVGFSLGIVGFGAGNTTGTVQAAEQVGYVNYIPGEGIPVYASPNGDKTGAYLPTGSAWKIQDTNYDPKVGTWFKVGDSQWVNADFMVNKSDRVYDNGVAFEYNAVVTVNTPTTVYMIPGGYATSQVLNTGTSWQALQVTTAHDGTTWYNVGLNQWIPGNNVTISNYVAN</sequence>
<keyword evidence="2" id="KW-1185">Reference proteome</keyword>
<evidence type="ECO:0000313" key="1">
    <source>
        <dbReference type="EMBL" id="KRM33440.1"/>
    </source>
</evidence>
<dbReference type="PATRIC" id="fig|1423734.3.peg.2878"/>
<dbReference type="OrthoDB" id="117366at2"/>
<reference evidence="1 2" key="1">
    <citation type="journal article" date="2015" name="Genome Announc.">
        <title>Expanding the biotechnology potential of lactobacilli through comparative genomics of 213 strains and associated genera.</title>
        <authorList>
            <person name="Sun Z."/>
            <person name="Harris H.M."/>
            <person name="McCann A."/>
            <person name="Guo C."/>
            <person name="Argimon S."/>
            <person name="Zhang W."/>
            <person name="Yang X."/>
            <person name="Jeffery I.B."/>
            <person name="Cooney J.C."/>
            <person name="Kagawa T.F."/>
            <person name="Liu W."/>
            <person name="Song Y."/>
            <person name="Salvetti E."/>
            <person name="Wrobel A."/>
            <person name="Rasinkangas P."/>
            <person name="Parkhill J."/>
            <person name="Rea M.C."/>
            <person name="O'Sullivan O."/>
            <person name="Ritari J."/>
            <person name="Douillard F.P."/>
            <person name="Paul Ross R."/>
            <person name="Yang R."/>
            <person name="Briner A.E."/>
            <person name="Felis G.E."/>
            <person name="de Vos W.M."/>
            <person name="Barrangou R."/>
            <person name="Klaenhammer T.R."/>
            <person name="Caufield P.W."/>
            <person name="Cui Y."/>
            <person name="Zhang H."/>
            <person name="O'Toole P.W."/>
        </authorList>
    </citation>
    <scope>NUCLEOTIDE SEQUENCE [LARGE SCALE GENOMIC DNA]</scope>
    <source>
        <strain evidence="1 2">DSM 18527</strain>
    </source>
</reference>
<dbReference type="STRING" id="1423734.FC83_GL002831"/>
<dbReference type="Proteomes" id="UP000051236">
    <property type="component" value="Unassembled WGS sequence"/>
</dbReference>
<dbReference type="EMBL" id="AZGA01000052">
    <property type="protein sequence ID" value="KRM33440.1"/>
    <property type="molecule type" value="Genomic_DNA"/>
</dbReference>
<name>X0PSA0_9LACO</name>
<comment type="caution">
    <text evidence="1">The sequence shown here is derived from an EMBL/GenBank/DDBJ whole genome shotgun (WGS) entry which is preliminary data.</text>
</comment>
<protein>
    <recommendedName>
        <fullName evidence="3">Surface layer protein A domain-containing protein</fullName>
    </recommendedName>
</protein>
<accession>X0PSA0</accession>